<evidence type="ECO:0000259" key="1">
    <source>
        <dbReference type="SMART" id="SM00861"/>
    </source>
</evidence>
<proteinExistence type="predicted"/>
<dbReference type="CDD" id="cd07033">
    <property type="entry name" value="TPP_PYR_DXS_TK_like"/>
    <property type="match status" value="1"/>
</dbReference>
<dbReference type="InterPro" id="IPR005475">
    <property type="entry name" value="Transketolase-like_Pyr-bd"/>
</dbReference>
<accession>A0A0F9T737</accession>
<name>A0A0F9T737_9ZZZZ</name>
<dbReference type="SMART" id="SM00861">
    <property type="entry name" value="Transket_pyr"/>
    <property type="match status" value="1"/>
</dbReference>
<dbReference type="PANTHER" id="PTHR43825">
    <property type="entry name" value="PYRUVATE DEHYDROGENASE E1 COMPONENT"/>
    <property type="match status" value="1"/>
</dbReference>
<sequence>MVSQRDAFFSKLFKLAKEDDRIVVVTADCGAPALDQWREELPCQFINVGIAEQQMIALAAGLALEGKRPYCYAIAPFATLRCYEFIRVDVSLMNLPVVIVGVGAGLSYSEAGPTHHATEDIACMRALPNMKIASISSNGQIDEVLREEGPMYVRLDRGDGWSAPHIRLEHDGYKWYPLWLKPFRMEIPDWATEIITTEEHQLSGGLGSIVAEYLADNKINIPLTRKGINDEYFYKYGKREDIFKV</sequence>
<gene>
    <name evidence="2" type="ORF">LCGC14_0385310</name>
</gene>
<evidence type="ECO:0000313" key="2">
    <source>
        <dbReference type="EMBL" id="KKN75029.1"/>
    </source>
</evidence>
<dbReference type="Pfam" id="PF02779">
    <property type="entry name" value="Transket_pyr"/>
    <property type="match status" value="1"/>
</dbReference>
<reference evidence="2" key="1">
    <citation type="journal article" date="2015" name="Nature">
        <title>Complex archaea that bridge the gap between prokaryotes and eukaryotes.</title>
        <authorList>
            <person name="Spang A."/>
            <person name="Saw J.H."/>
            <person name="Jorgensen S.L."/>
            <person name="Zaremba-Niedzwiedzka K."/>
            <person name="Martijn J."/>
            <person name="Lind A.E."/>
            <person name="van Eijk R."/>
            <person name="Schleper C."/>
            <person name="Guy L."/>
            <person name="Ettema T.J."/>
        </authorList>
    </citation>
    <scope>NUCLEOTIDE SEQUENCE</scope>
</reference>
<dbReference type="InterPro" id="IPR009014">
    <property type="entry name" value="Transketo_C/PFOR_II"/>
</dbReference>
<dbReference type="Gene3D" id="3.40.50.970">
    <property type="match status" value="1"/>
</dbReference>
<feature type="domain" description="Transketolase-like pyrimidine-binding" evidence="1">
    <location>
        <begin position="2"/>
        <end position="163"/>
    </location>
</feature>
<comment type="caution">
    <text evidence="2">The sequence shown here is derived from an EMBL/GenBank/DDBJ whole genome shotgun (WGS) entry which is preliminary data.</text>
</comment>
<dbReference type="SUPFAM" id="SSF52922">
    <property type="entry name" value="TK C-terminal domain-like"/>
    <property type="match status" value="1"/>
</dbReference>
<dbReference type="EMBL" id="LAZR01000317">
    <property type="protein sequence ID" value="KKN75029.1"/>
    <property type="molecule type" value="Genomic_DNA"/>
</dbReference>
<dbReference type="InterPro" id="IPR029061">
    <property type="entry name" value="THDP-binding"/>
</dbReference>
<protein>
    <recommendedName>
        <fullName evidence="1">Transketolase-like pyrimidine-binding domain-containing protein</fullName>
    </recommendedName>
</protein>
<dbReference type="Gene3D" id="3.40.50.920">
    <property type="match status" value="1"/>
</dbReference>
<dbReference type="InterPro" id="IPR051157">
    <property type="entry name" value="PDH/Transketolase"/>
</dbReference>
<dbReference type="PANTHER" id="PTHR43825:SF5">
    <property type="entry name" value="HYPOTHETICAL TRANSKETOLASE FAMILY PROTEIN"/>
    <property type="match status" value="1"/>
</dbReference>
<dbReference type="SUPFAM" id="SSF52518">
    <property type="entry name" value="Thiamin diphosphate-binding fold (THDP-binding)"/>
    <property type="match status" value="1"/>
</dbReference>
<dbReference type="AlphaFoldDB" id="A0A0F9T737"/>
<organism evidence="2">
    <name type="scientific">marine sediment metagenome</name>
    <dbReference type="NCBI Taxonomy" id="412755"/>
    <lineage>
        <taxon>unclassified sequences</taxon>
        <taxon>metagenomes</taxon>
        <taxon>ecological metagenomes</taxon>
    </lineage>
</organism>